<dbReference type="GO" id="GO:0007017">
    <property type="term" value="P:microtubule-based process"/>
    <property type="evidence" value="ECO:0007669"/>
    <property type="project" value="InterPro"/>
</dbReference>
<dbReference type="AlphaFoldDB" id="A0A9P6WND4"/>
<reference evidence="4" key="1">
    <citation type="submission" date="2020-11" db="EMBL/GenBank/DDBJ databases">
        <title>Kefir isolates.</title>
        <authorList>
            <person name="Marcisauskas S."/>
            <person name="Kim Y."/>
            <person name="Blasche S."/>
        </authorList>
    </citation>
    <scope>NUCLEOTIDE SEQUENCE</scope>
    <source>
        <strain evidence="4">Olga-1</strain>
    </source>
</reference>
<evidence type="ECO:0000256" key="2">
    <source>
        <dbReference type="ARBA" id="ARBA00022490"/>
    </source>
</evidence>
<evidence type="ECO:0000256" key="1">
    <source>
        <dbReference type="ARBA" id="ARBA00004496"/>
    </source>
</evidence>
<dbReference type="Pfam" id="PF04912">
    <property type="entry name" value="Dynamitin"/>
    <property type="match status" value="1"/>
</dbReference>
<accession>A0A9P6WND4</accession>
<gene>
    <name evidence="4" type="ORF">C6P40_003248</name>
</gene>
<dbReference type="GO" id="GO:0005869">
    <property type="term" value="C:dynactin complex"/>
    <property type="evidence" value="ECO:0007669"/>
    <property type="project" value="InterPro"/>
</dbReference>
<proteinExistence type="predicted"/>
<evidence type="ECO:0000313" key="5">
    <source>
        <dbReference type="Proteomes" id="UP000697127"/>
    </source>
</evidence>
<sequence length="360" mass="41936">MKSVDYYSEDISACDSEPEILEFVPTFSIPETIEDHENNENSDPCLIIENDNSEKMKILNSDFESKIKNQLLFNFPNKQHGVGKKISIESKNNDRLLKFTLLENQLRALMIEIENDDESINLNLKNKVDSLVNDIENFKLRNENTFINYWNEKLNTVCDKKNDDNTNENENENESNITIATSASTSPESQFLQFESRVSKLENRLGYNSLNDSKPTVQKVIDDLYLKVNLILDNNNNNNFKPIEDELLKMIENCETYIKDSKRIRDKSEIIPFTDKKLNLLYEKIKNLPDFQSLLEKIMSRFRSLNSLILETSTTIQFMKGLQTELFNIENHLDDWDGKLVKLESDLADDKKRFDTLINS</sequence>
<keyword evidence="5" id="KW-1185">Reference proteome</keyword>
<keyword evidence="2" id="KW-0963">Cytoplasm</keyword>
<dbReference type="InterPro" id="IPR028133">
    <property type="entry name" value="Dynamitin"/>
</dbReference>
<dbReference type="Proteomes" id="UP000697127">
    <property type="component" value="Unassembled WGS sequence"/>
</dbReference>
<dbReference type="EMBL" id="PUHW01000036">
    <property type="protein sequence ID" value="KAG0690324.1"/>
    <property type="molecule type" value="Genomic_DNA"/>
</dbReference>
<name>A0A9P6WND4_9ASCO</name>
<comment type="subcellular location">
    <subcellularLocation>
        <location evidence="1">Cytoplasm</location>
    </subcellularLocation>
</comment>
<comment type="caution">
    <text evidence="4">The sequence shown here is derived from an EMBL/GenBank/DDBJ whole genome shotgun (WGS) entry which is preliminary data.</text>
</comment>
<organism evidence="4 5">
    <name type="scientific">Pichia californica</name>
    <dbReference type="NCBI Taxonomy" id="460514"/>
    <lineage>
        <taxon>Eukaryota</taxon>
        <taxon>Fungi</taxon>
        <taxon>Dikarya</taxon>
        <taxon>Ascomycota</taxon>
        <taxon>Saccharomycotina</taxon>
        <taxon>Pichiomycetes</taxon>
        <taxon>Pichiales</taxon>
        <taxon>Pichiaceae</taxon>
        <taxon>Pichia</taxon>
    </lineage>
</organism>
<protein>
    <submittedName>
        <fullName evidence="4">Uncharacterized protein</fullName>
    </submittedName>
</protein>
<feature type="compositionally biased region" description="Low complexity" evidence="3">
    <location>
        <begin position="174"/>
        <end position="184"/>
    </location>
</feature>
<evidence type="ECO:0000313" key="4">
    <source>
        <dbReference type="EMBL" id="KAG0690324.1"/>
    </source>
</evidence>
<dbReference type="GO" id="GO:0005737">
    <property type="term" value="C:cytoplasm"/>
    <property type="evidence" value="ECO:0007669"/>
    <property type="project" value="UniProtKB-SubCell"/>
</dbReference>
<evidence type="ECO:0000256" key="3">
    <source>
        <dbReference type="SAM" id="MobiDB-lite"/>
    </source>
</evidence>
<feature type="region of interest" description="Disordered" evidence="3">
    <location>
        <begin position="161"/>
        <end position="184"/>
    </location>
</feature>